<dbReference type="PROSITE" id="PS51318">
    <property type="entry name" value="TAT"/>
    <property type="match status" value="1"/>
</dbReference>
<dbReference type="InterPro" id="IPR006311">
    <property type="entry name" value="TAT_signal"/>
</dbReference>
<comment type="caution">
    <text evidence="2">The sequence shown here is derived from an EMBL/GenBank/DDBJ whole genome shotgun (WGS) entry which is preliminary data.</text>
</comment>
<protein>
    <submittedName>
        <fullName evidence="2">Uncharacterized protein</fullName>
    </submittedName>
</protein>
<evidence type="ECO:0000256" key="1">
    <source>
        <dbReference type="SAM" id="MobiDB-lite"/>
    </source>
</evidence>
<evidence type="ECO:0000313" key="3">
    <source>
        <dbReference type="Proteomes" id="UP001596496"/>
    </source>
</evidence>
<dbReference type="Gene3D" id="2.130.10.10">
    <property type="entry name" value="YVTN repeat-like/Quinoprotein amine dehydrogenase"/>
    <property type="match status" value="1"/>
</dbReference>
<organism evidence="2 3">
    <name type="scientific">Sphaerisporangium rhizosphaerae</name>
    <dbReference type="NCBI Taxonomy" id="2269375"/>
    <lineage>
        <taxon>Bacteria</taxon>
        <taxon>Bacillati</taxon>
        <taxon>Actinomycetota</taxon>
        <taxon>Actinomycetes</taxon>
        <taxon>Streptosporangiales</taxon>
        <taxon>Streptosporangiaceae</taxon>
        <taxon>Sphaerisporangium</taxon>
    </lineage>
</organism>
<dbReference type="EMBL" id="JBHTCG010000002">
    <property type="protein sequence ID" value="MFC7381456.1"/>
    <property type="molecule type" value="Genomic_DNA"/>
</dbReference>
<gene>
    <name evidence="2" type="ORF">ACFQSB_04495</name>
</gene>
<feature type="region of interest" description="Disordered" evidence="1">
    <location>
        <begin position="20"/>
        <end position="41"/>
    </location>
</feature>
<sequence length="443" mass="46098">MERRDFLRLTGGLTGTALLTSCTGGPGGTPASPVSAPRPMAAATPPAARHIVYADVSARLAAFDAGTGTTLFTADRPVPSADWRRLYTVSPAGDLVTLDALTGEATARTTVPRGLIPRVVSSLGNAVALTPPPPASPYGRPGRTRTSVVVVAPDGGRKPRTVRLKGNFQPDGFTAVGDGLFLLQYLPAAAPESYKVKVYDLEHKALWPLSTRDKKPVPEDAEETMRGDGRAAVLDPVQQRLYTLYTHQPNHLHTRDLLAGRGTGVHAFVHVLDLNQRWAYCLDLPEPFGRAPAAGHTLTLSAGSLYVYEDGRGTLVRASTESLTIVDTATIGASPAKGSSAASASAGTTAASVFASSEGFVYLAAGPSLRAVDPHSLAVRREWRLPSPARGAVVTPGGDGVYVGVTDGVLRFDGGKGQNGGGPAARLSIPGLTLLRHAAPATT</sequence>
<proteinExistence type="predicted"/>
<reference evidence="3" key="1">
    <citation type="journal article" date="2019" name="Int. J. Syst. Evol. Microbiol.">
        <title>The Global Catalogue of Microorganisms (GCM) 10K type strain sequencing project: providing services to taxonomists for standard genome sequencing and annotation.</title>
        <authorList>
            <consortium name="The Broad Institute Genomics Platform"/>
            <consortium name="The Broad Institute Genome Sequencing Center for Infectious Disease"/>
            <person name="Wu L."/>
            <person name="Ma J."/>
        </authorList>
    </citation>
    <scope>NUCLEOTIDE SEQUENCE [LARGE SCALE GENOMIC DNA]</scope>
    <source>
        <strain evidence="3">CECT 7649</strain>
    </source>
</reference>
<keyword evidence="3" id="KW-1185">Reference proteome</keyword>
<dbReference type="SUPFAM" id="SSF50998">
    <property type="entry name" value="Quinoprotein alcohol dehydrogenase-like"/>
    <property type="match status" value="1"/>
</dbReference>
<evidence type="ECO:0000313" key="2">
    <source>
        <dbReference type="EMBL" id="MFC7381456.1"/>
    </source>
</evidence>
<dbReference type="InterPro" id="IPR015943">
    <property type="entry name" value="WD40/YVTN_repeat-like_dom_sf"/>
</dbReference>
<dbReference type="Proteomes" id="UP001596496">
    <property type="component" value="Unassembled WGS sequence"/>
</dbReference>
<dbReference type="PROSITE" id="PS51257">
    <property type="entry name" value="PROKAR_LIPOPROTEIN"/>
    <property type="match status" value="1"/>
</dbReference>
<name>A0ABW2NYX5_9ACTN</name>
<dbReference type="InterPro" id="IPR011047">
    <property type="entry name" value="Quinoprotein_ADH-like_sf"/>
</dbReference>
<accession>A0ABW2NYX5</accession>
<dbReference type="RefSeq" id="WP_380824378.1">
    <property type="nucleotide sequence ID" value="NZ_JBHTCG010000002.1"/>
</dbReference>